<feature type="region of interest" description="Disordered" evidence="1">
    <location>
        <begin position="39"/>
        <end position="81"/>
    </location>
</feature>
<feature type="compositionally biased region" description="Polar residues" evidence="1">
    <location>
        <begin position="1"/>
        <end position="21"/>
    </location>
</feature>
<dbReference type="AlphaFoldDB" id="A0ABD3NUR1"/>
<feature type="compositionally biased region" description="Low complexity" evidence="1">
    <location>
        <begin position="133"/>
        <end position="143"/>
    </location>
</feature>
<sequence length="158" mass="16981">MKTLRQRTSTLVPPPRTSSTRAEFDDIVEIMDEIQEAMDTAEETESGLRSLGEMKANEMRKRDGRATTTTTTTNDGDDAGGAVTTIGFGITGATGSDALVGGGATVSFADATATKTTTPPPTMMIVKKKKKPMQQQQQQQQQQRPSSGEEPSKRLKTN</sequence>
<comment type="caution">
    <text evidence="2">The sequence shown here is derived from an EMBL/GenBank/DDBJ whole genome shotgun (WGS) entry which is preliminary data.</text>
</comment>
<accession>A0ABD3NUR1</accession>
<feature type="region of interest" description="Disordered" evidence="1">
    <location>
        <begin position="1"/>
        <end position="23"/>
    </location>
</feature>
<feature type="region of interest" description="Disordered" evidence="1">
    <location>
        <begin position="112"/>
        <end position="158"/>
    </location>
</feature>
<protein>
    <submittedName>
        <fullName evidence="2">Uncharacterized protein</fullName>
    </submittedName>
</protein>
<feature type="compositionally biased region" description="Low complexity" evidence="1">
    <location>
        <begin position="66"/>
        <end position="81"/>
    </location>
</feature>
<proteinExistence type="predicted"/>
<evidence type="ECO:0000256" key="1">
    <source>
        <dbReference type="SAM" id="MobiDB-lite"/>
    </source>
</evidence>
<name>A0ABD3NUR1_9STRA</name>
<keyword evidence="3" id="KW-1185">Reference proteome</keyword>
<dbReference type="EMBL" id="JALLAZ020001178">
    <property type="protein sequence ID" value="KAL3779221.1"/>
    <property type="molecule type" value="Genomic_DNA"/>
</dbReference>
<dbReference type="Proteomes" id="UP001530315">
    <property type="component" value="Unassembled WGS sequence"/>
</dbReference>
<reference evidence="2 3" key="1">
    <citation type="submission" date="2024-10" db="EMBL/GenBank/DDBJ databases">
        <title>Updated reference genomes for cyclostephanoid diatoms.</title>
        <authorList>
            <person name="Roberts W.R."/>
            <person name="Alverson A.J."/>
        </authorList>
    </citation>
    <scope>NUCLEOTIDE SEQUENCE [LARGE SCALE GENOMIC DNA]</scope>
    <source>
        <strain evidence="2 3">AJA276-08</strain>
    </source>
</reference>
<organism evidence="2 3">
    <name type="scientific">Stephanodiscus triporus</name>
    <dbReference type="NCBI Taxonomy" id="2934178"/>
    <lineage>
        <taxon>Eukaryota</taxon>
        <taxon>Sar</taxon>
        <taxon>Stramenopiles</taxon>
        <taxon>Ochrophyta</taxon>
        <taxon>Bacillariophyta</taxon>
        <taxon>Coscinodiscophyceae</taxon>
        <taxon>Thalassiosirophycidae</taxon>
        <taxon>Stephanodiscales</taxon>
        <taxon>Stephanodiscaceae</taxon>
        <taxon>Stephanodiscus</taxon>
    </lineage>
</organism>
<evidence type="ECO:0000313" key="2">
    <source>
        <dbReference type="EMBL" id="KAL3779221.1"/>
    </source>
</evidence>
<feature type="compositionally biased region" description="Basic and acidic residues" evidence="1">
    <location>
        <begin position="55"/>
        <end position="65"/>
    </location>
</feature>
<evidence type="ECO:0000313" key="3">
    <source>
        <dbReference type="Proteomes" id="UP001530315"/>
    </source>
</evidence>
<gene>
    <name evidence="2" type="ORF">ACHAW5_009992</name>
</gene>